<name>A0A5J6YDC1_9POAL</name>
<proteinExistence type="predicted"/>
<dbReference type="AlphaFoldDB" id="A0A5J6YDC1"/>
<reference evidence="2" key="1">
    <citation type="submission" date="2018-11" db="EMBL/GenBank/DDBJ databases">
        <title>Complete mitochondrial genome sequencing and phylogenetic Analysis of Cynodon dactylon Cynodon transvaalensis.</title>
        <authorList>
            <person name="Huang S."/>
            <person name="Shi Y."/>
            <person name="Jiang S."/>
            <person name="Zhou X."/>
            <person name="Liang J."/>
        </authorList>
    </citation>
    <scope>NUCLEOTIDE SEQUENCE</scope>
</reference>
<keyword evidence="2" id="KW-0496">Mitochondrion</keyword>
<organism evidence="2">
    <name type="scientific">Cynodon dactylon x Cynodon transvaalensis</name>
    <dbReference type="NCBI Taxonomy" id="1920021"/>
    <lineage>
        <taxon>Eukaryota</taxon>
        <taxon>Viridiplantae</taxon>
        <taxon>Streptophyta</taxon>
        <taxon>Embryophyta</taxon>
        <taxon>Tracheophyta</taxon>
        <taxon>Spermatophyta</taxon>
        <taxon>Magnoliopsida</taxon>
        <taxon>Liliopsida</taxon>
        <taxon>Poales</taxon>
        <taxon>Poaceae</taxon>
        <taxon>PACMAD clade</taxon>
        <taxon>Chloridoideae</taxon>
        <taxon>Cynodonteae</taxon>
        <taxon>Eleusininae</taxon>
        <taxon>Cynodon</taxon>
    </lineage>
</organism>
<keyword evidence="1" id="KW-0812">Transmembrane</keyword>
<gene>
    <name evidence="2" type="primary">ORF137</name>
</gene>
<keyword evidence="1" id="KW-0472">Membrane</keyword>
<keyword evidence="1" id="KW-1133">Transmembrane helix</keyword>
<evidence type="ECO:0000256" key="1">
    <source>
        <dbReference type="SAM" id="Phobius"/>
    </source>
</evidence>
<feature type="transmembrane region" description="Helical" evidence="1">
    <location>
        <begin position="53"/>
        <end position="76"/>
    </location>
</feature>
<sequence>MHWIRESSIEKEWYFFFTSFIDGGMDTSSNIGRWKLTQARQNMSLHKLELPTFTIYISSTFLPICFSGLIGGFSALRRWFAWALGSFPSQGWQSRFFITRKPLHFRFLSRHSRTELCSRFLAWVVPRTTTRLSRLYS</sequence>
<evidence type="ECO:0000313" key="2">
    <source>
        <dbReference type="EMBL" id="QFO90900.1"/>
    </source>
</evidence>
<protein>
    <submittedName>
        <fullName evidence="2">Uncharacterized protein</fullName>
    </submittedName>
</protein>
<accession>A0A5J6YDC1</accession>
<dbReference type="EMBL" id="MK175054">
    <property type="protein sequence ID" value="QFO90900.1"/>
    <property type="molecule type" value="Genomic_DNA"/>
</dbReference>
<geneLocation type="mitochondrion" evidence="2"/>